<protein>
    <submittedName>
        <fullName evidence="2">Uncharacterized protein</fullName>
    </submittedName>
</protein>
<gene>
    <name evidence="2" type="ORF">S06H3_21077</name>
</gene>
<dbReference type="EMBL" id="BARV01011011">
    <property type="protein sequence ID" value="GAI03245.1"/>
    <property type="molecule type" value="Genomic_DNA"/>
</dbReference>
<sequence length="132" mass="14672">MNQKSGSEHFFGGMNVLSPEIPDANPIQVRDWDYLRKKIEDIPSVKSIGLLSYIGSVLSGIAGTAFFCAVTLLGVQIPNHFVIIVWTIAITALVIGIICFLFSYTSTKESKNDVIELMDHIQGIWKKKEQTN</sequence>
<organism evidence="2">
    <name type="scientific">marine sediment metagenome</name>
    <dbReference type="NCBI Taxonomy" id="412755"/>
    <lineage>
        <taxon>unclassified sequences</taxon>
        <taxon>metagenomes</taxon>
        <taxon>ecological metagenomes</taxon>
    </lineage>
</organism>
<keyword evidence="1" id="KW-0812">Transmembrane</keyword>
<keyword evidence="1" id="KW-1133">Transmembrane helix</keyword>
<keyword evidence="1" id="KW-0472">Membrane</keyword>
<comment type="caution">
    <text evidence="2">The sequence shown here is derived from an EMBL/GenBank/DDBJ whole genome shotgun (WGS) entry which is preliminary data.</text>
</comment>
<accession>X1LLG2</accession>
<feature type="transmembrane region" description="Helical" evidence="1">
    <location>
        <begin position="81"/>
        <end position="102"/>
    </location>
</feature>
<dbReference type="AlphaFoldDB" id="X1LLG2"/>
<feature type="transmembrane region" description="Helical" evidence="1">
    <location>
        <begin position="50"/>
        <end position="75"/>
    </location>
</feature>
<evidence type="ECO:0000256" key="1">
    <source>
        <dbReference type="SAM" id="Phobius"/>
    </source>
</evidence>
<evidence type="ECO:0000313" key="2">
    <source>
        <dbReference type="EMBL" id="GAI03245.1"/>
    </source>
</evidence>
<reference evidence="2" key="1">
    <citation type="journal article" date="2014" name="Front. Microbiol.">
        <title>High frequency of phylogenetically diverse reductive dehalogenase-homologous genes in deep subseafloor sedimentary metagenomes.</title>
        <authorList>
            <person name="Kawai M."/>
            <person name="Futagami T."/>
            <person name="Toyoda A."/>
            <person name="Takaki Y."/>
            <person name="Nishi S."/>
            <person name="Hori S."/>
            <person name="Arai W."/>
            <person name="Tsubouchi T."/>
            <person name="Morono Y."/>
            <person name="Uchiyama I."/>
            <person name="Ito T."/>
            <person name="Fujiyama A."/>
            <person name="Inagaki F."/>
            <person name="Takami H."/>
        </authorList>
    </citation>
    <scope>NUCLEOTIDE SEQUENCE</scope>
    <source>
        <strain evidence="2">Expedition CK06-06</strain>
    </source>
</reference>
<name>X1LLG2_9ZZZZ</name>
<proteinExistence type="predicted"/>